<keyword evidence="1" id="KW-0371">Homeobox</keyword>
<reference evidence="2 4" key="2">
    <citation type="submission" date="2024-07" db="EMBL/GenBank/DDBJ databases">
        <authorList>
            <person name="Akdeniz Z."/>
        </authorList>
    </citation>
    <scope>NUCLEOTIDE SEQUENCE [LARGE SCALE GENOMIC DNA]</scope>
</reference>
<proteinExistence type="predicted"/>
<name>A0AA86TPA3_9EUKA</name>
<reference evidence="1" key="1">
    <citation type="submission" date="2023-06" db="EMBL/GenBank/DDBJ databases">
        <authorList>
            <person name="Kurt Z."/>
        </authorList>
    </citation>
    <scope>NUCLEOTIDE SEQUENCE</scope>
</reference>
<gene>
    <name evidence="2" type="ORF">HINF_LOCUS55625</name>
    <name evidence="3" type="ORF">HINF_LOCUS68199</name>
    <name evidence="1" type="ORF">HINF_LOCUS9527</name>
</gene>
<dbReference type="SUPFAM" id="SSF46689">
    <property type="entry name" value="Homeodomain-like"/>
    <property type="match status" value="1"/>
</dbReference>
<keyword evidence="1" id="KW-0238">DNA-binding</keyword>
<accession>A0AA86TPA3</accession>
<evidence type="ECO:0000313" key="3">
    <source>
        <dbReference type="EMBL" id="CAL6095958.1"/>
    </source>
</evidence>
<evidence type="ECO:0000313" key="4">
    <source>
        <dbReference type="Proteomes" id="UP001642409"/>
    </source>
</evidence>
<evidence type="ECO:0000313" key="2">
    <source>
        <dbReference type="EMBL" id="CAL6072439.1"/>
    </source>
</evidence>
<protein>
    <submittedName>
        <fullName evidence="1">Homeobox-like domain superfamily</fullName>
    </submittedName>
    <submittedName>
        <fullName evidence="2">Homeobox-like_domain superfamily</fullName>
    </submittedName>
</protein>
<dbReference type="EMBL" id="CAXDID020000295">
    <property type="protein sequence ID" value="CAL6072439.1"/>
    <property type="molecule type" value="Genomic_DNA"/>
</dbReference>
<dbReference type="InterPro" id="IPR009057">
    <property type="entry name" value="Homeodomain-like_sf"/>
</dbReference>
<organism evidence="1">
    <name type="scientific">Hexamita inflata</name>
    <dbReference type="NCBI Taxonomy" id="28002"/>
    <lineage>
        <taxon>Eukaryota</taxon>
        <taxon>Metamonada</taxon>
        <taxon>Diplomonadida</taxon>
        <taxon>Hexamitidae</taxon>
        <taxon>Hexamitinae</taxon>
        <taxon>Hexamita</taxon>
    </lineage>
</organism>
<dbReference type="EMBL" id="CATOUU010000237">
    <property type="protein sequence ID" value="CAI9921882.1"/>
    <property type="molecule type" value="Genomic_DNA"/>
</dbReference>
<dbReference type="Proteomes" id="UP001642409">
    <property type="component" value="Unassembled WGS sequence"/>
</dbReference>
<comment type="caution">
    <text evidence="1">The sequence shown here is derived from an EMBL/GenBank/DDBJ whole genome shotgun (WGS) entry which is preliminary data.</text>
</comment>
<dbReference type="EMBL" id="CAXDID020000481">
    <property type="protein sequence ID" value="CAL6095958.1"/>
    <property type="molecule type" value="Genomic_DNA"/>
</dbReference>
<dbReference type="GO" id="GO:0003677">
    <property type="term" value="F:DNA binding"/>
    <property type="evidence" value="ECO:0007669"/>
    <property type="project" value="UniProtKB-KW"/>
</dbReference>
<sequence length="173" mass="20403">MLTSNMQKQENHKKYQKWTDDEKALFLQIQKRYTTAFDQYLPFFPEKTISQIKCFYLYQTNKIKEQTRNRIRIFFACSNLQKHRSLLAHKYILSYPDQSQIFQQPTNKLARVTEPQTVVNGPQGQIQECQKLNIINLPPLEPLTNPDEDRVNAAVNIEIGDTSSGFFFDDLMY</sequence>
<dbReference type="AlphaFoldDB" id="A0AA86TPA3"/>
<evidence type="ECO:0000313" key="1">
    <source>
        <dbReference type="EMBL" id="CAI9921882.1"/>
    </source>
</evidence>
<keyword evidence="4" id="KW-1185">Reference proteome</keyword>
<dbReference type="Gene3D" id="1.20.58.1880">
    <property type="match status" value="1"/>
</dbReference>